<keyword evidence="1" id="KW-0732">Signal</keyword>
<feature type="chain" id="PRO_5039464982" description="Sporulation lipoprotein YhcN/YlaJ (Spore_YhcN_YlaJ)" evidence="1">
    <location>
        <begin position="27"/>
        <end position="145"/>
    </location>
</feature>
<evidence type="ECO:0000313" key="3">
    <source>
        <dbReference type="Proteomes" id="UP000199516"/>
    </source>
</evidence>
<feature type="signal peptide" evidence="1">
    <location>
        <begin position="1"/>
        <end position="26"/>
    </location>
</feature>
<protein>
    <recommendedName>
        <fullName evidence="4">Sporulation lipoprotein YhcN/YlaJ (Spore_YhcN_YlaJ)</fullName>
    </recommendedName>
</protein>
<name>A0A1I1ZLW7_9BACI</name>
<evidence type="ECO:0000256" key="1">
    <source>
        <dbReference type="SAM" id="SignalP"/>
    </source>
</evidence>
<dbReference type="OrthoDB" id="2885813at2"/>
<accession>A0A1I1ZLW7</accession>
<reference evidence="2 3" key="1">
    <citation type="submission" date="2016-10" db="EMBL/GenBank/DDBJ databases">
        <authorList>
            <person name="de Groot N.N."/>
        </authorList>
    </citation>
    <scope>NUCLEOTIDE SEQUENCE [LARGE SCALE GENOMIC DNA]</scope>
    <source>
        <strain evidence="2 3">DSM 23995</strain>
    </source>
</reference>
<gene>
    <name evidence="2" type="ORF">SAMN05192532_101320</name>
</gene>
<dbReference type="AlphaFoldDB" id="A0A1I1ZLW7"/>
<keyword evidence="3" id="KW-1185">Reference proteome</keyword>
<sequence length="145" mass="16778">MKAQKTKILCKQICILCLLFSVLGGCQDQNTSSETEHLNEAMTKSESIMEEMEPITSSVAIYDDKEKEIYAAAEVRHMDRLRLDKIRKEAHKKLSEEWPNETVHFSTDKKALIELRKLNKDLAAKKMGEEELKKRLTKIEEHMKG</sequence>
<dbReference type="STRING" id="930128.SAMN05192532_101320"/>
<dbReference type="EMBL" id="FONT01000001">
    <property type="protein sequence ID" value="SFE32696.1"/>
    <property type="molecule type" value="Genomic_DNA"/>
</dbReference>
<evidence type="ECO:0000313" key="2">
    <source>
        <dbReference type="EMBL" id="SFE32696.1"/>
    </source>
</evidence>
<evidence type="ECO:0008006" key="4">
    <source>
        <dbReference type="Google" id="ProtNLM"/>
    </source>
</evidence>
<dbReference type="RefSeq" id="WP_091656474.1">
    <property type="nucleotide sequence ID" value="NZ_FONT01000001.1"/>
</dbReference>
<organism evidence="2 3">
    <name type="scientific">Alteribacillus iranensis</name>
    <dbReference type="NCBI Taxonomy" id="930128"/>
    <lineage>
        <taxon>Bacteria</taxon>
        <taxon>Bacillati</taxon>
        <taxon>Bacillota</taxon>
        <taxon>Bacilli</taxon>
        <taxon>Bacillales</taxon>
        <taxon>Bacillaceae</taxon>
        <taxon>Alteribacillus</taxon>
    </lineage>
</organism>
<dbReference type="Proteomes" id="UP000199516">
    <property type="component" value="Unassembled WGS sequence"/>
</dbReference>
<proteinExistence type="predicted"/>
<dbReference type="PROSITE" id="PS51257">
    <property type="entry name" value="PROKAR_LIPOPROTEIN"/>
    <property type="match status" value="1"/>
</dbReference>